<dbReference type="AlphaFoldDB" id="A0A1H9HMS3"/>
<dbReference type="Pfam" id="PF02776">
    <property type="entry name" value="TPP_enzyme_N"/>
    <property type="match status" value="1"/>
</dbReference>
<evidence type="ECO:0000256" key="11">
    <source>
        <dbReference type="ARBA" id="ARBA00023052"/>
    </source>
</evidence>
<dbReference type="InterPro" id="IPR039368">
    <property type="entry name" value="AHAS_TPP"/>
</dbReference>
<dbReference type="InterPro" id="IPR012000">
    <property type="entry name" value="Thiamin_PyroP_enz_cen_dom"/>
</dbReference>
<dbReference type="GO" id="GO:0003984">
    <property type="term" value="F:acetolactate synthase activity"/>
    <property type="evidence" value="ECO:0007669"/>
    <property type="project" value="UniProtKB-EC"/>
</dbReference>
<dbReference type="STRING" id="478744.SAMN05444359_11315"/>
<dbReference type="PANTHER" id="PTHR18968:SF13">
    <property type="entry name" value="ACETOLACTATE SYNTHASE CATALYTIC SUBUNIT, MITOCHONDRIAL"/>
    <property type="match status" value="1"/>
</dbReference>
<feature type="domain" description="Thiamine pyrophosphate enzyme TPP-binding" evidence="16">
    <location>
        <begin position="408"/>
        <end position="555"/>
    </location>
</feature>
<keyword evidence="10 14" id="KW-0460">Magnesium</keyword>
<dbReference type="GO" id="GO:0050660">
    <property type="term" value="F:flavin adenine dinucleotide binding"/>
    <property type="evidence" value="ECO:0007669"/>
    <property type="project" value="InterPro"/>
</dbReference>
<dbReference type="CDD" id="cd07035">
    <property type="entry name" value="TPP_PYR_POX_like"/>
    <property type="match status" value="1"/>
</dbReference>
<dbReference type="Pfam" id="PF02775">
    <property type="entry name" value="TPP_enzyme_C"/>
    <property type="match status" value="1"/>
</dbReference>
<dbReference type="RefSeq" id="WP_090168986.1">
    <property type="nucleotide sequence ID" value="NZ_FOFB01000013.1"/>
</dbReference>
<protein>
    <recommendedName>
        <fullName evidence="4 14">Acetolactate synthase</fullName>
        <ecNumber evidence="4 14">2.2.1.6</ecNumber>
    </recommendedName>
</protein>
<evidence type="ECO:0000256" key="12">
    <source>
        <dbReference type="ARBA" id="ARBA00023304"/>
    </source>
</evidence>
<comment type="similarity">
    <text evidence="3 14">Belongs to the TPP enzyme family.</text>
</comment>
<reference evidence="19" key="1">
    <citation type="submission" date="2016-10" db="EMBL/GenBank/DDBJ databases">
        <authorList>
            <person name="Varghese N."/>
            <person name="Submissions S."/>
        </authorList>
    </citation>
    <scope>NUCLEOTIDE SEQUENCE [LARGE SCALE GENOMIC DNA]</scope>
    <source>
        <strain evidence="19">DSM 24740</strain>
    </source>
</reference>
<dbReference type="Pfam" id="PF00205">
    <property type="entry name" value="TPP_enzyme_M"/>
    <property type="match status" value="1"/>
</dbReference>
<name>A0A1H9HMS3_9BACT</name>
<evidence type="ECO:0000256" key="14">
    <source>
        <dbReference type="RuleBase" id="RU003591"/>
    </source>
</evidence>
<keyword evidence="12 14" id="KW-0100">Branched-chain amino acid biosynthesis</keyword>
<accession>A0A1H9HMS3</accession>
<dbReference type="InterPro" id="IPR029035">
    <property type="entry name" value="DHS-like_NAD/FAD-binding_dom"/>
</dbReference>
<comment type="cofactor">
    <cofactor evidence="14">
        <name>thiamine diphosphate</name>
        <dbReference type="ChEBI" id="CHEBI:58937"/>
    </cofactor>
    <text evidence="14">Binds 1 thiamine pyrophosphate per subunit.</text>
</comment>
<comment type="pathway">
    <text evidence="1 14">Amino-acid biosynthesis; L-isoleucine biosynthesis; L-isoleucine from 2-oxobutanoate: step 1/4.</text>
</comment>
<evidence type="ECO:0000256" key="5">
    <source>
        <dbReference type="ARBA" id="ARBA00022605"/>
    </source>
</evidence>
<evidence type="ECO:0000259" key="16">
    <source>
        <dbReference type="Pfam" id="PF02775"/>
    </source>
</evidence>
<evidence type="ECO:0000259" key="17">
    <source>
        <dbReference type="Pfam" id="PF02776"/>
    </source>
</evidence>
<evidence type="ECO:0000313" key="18">
    <source>
        <dbReference type="EMBL" id="SEQ63623.1"/>
    </source>
</evidence>
<evidence type="ECO:0000259" key="15">
    <source>
        <dbReference type="Pfam" id="PF00205"/>
    </source>
</evidence>
<comment type="pathway">
    <text evidence="2 14">Amino-acid biosynthesis; L-valine biosynthesis; L-valine from pyruvate: step 1/4.</text>
</comment>
<feature type="domain" description="Thiamine pyrophosphate enzyme central" evidence="15">
    <location>
        <begin position="213"/>
        <end position="346"/>
    </location>
</feature>
<dbReference type="NCBIfam" id="TIGR00118">
    <property type="entry name" value="acolac_lg"/>
    <property type="match status" value="1"/>
</dbReference>
<keyword evidence="5 14" id="KW-0028">Amino-acid biosynthesis</keyword>
<dbReference type="PANTHER" id="PTHR18968">
    <property type="entry name" value="THIAMINE PYROPHOSPHATE ENZYMES"/>
    <property type="match status" value="1"/>
</dbReference>
<dbReference type="FunFam" id="3.40.50.1220:FF:000008">
    <property type="entry name" value="Acetolactate synthase"/>
    <property type="match status" value="1"/>
</dbReference>
<dbReference type="GO" id="GO:0030976">
    <property type="term" value="F:thiamine pyrophosphate binding"/>
    <property type="evidence" value="ECO:0007669"/>
    <property type="project" value="UniProtKB-UniRule"/>
</dbReference>
<dbReference type="OrthoDB" id="4494979at2"/>
<dbReference type="UniPathway" id="UPA00047">
    <property type="reaction ID" value="UER00055"/>
</dbReference>
<keyword evidence="7 14" id="KW-0808">Transferase</keyword>
<dbReference type="EMBL" id="FOFB01000013">
    <property type="protein sequence ID" value="SEQ63623.1"/>
    <property type="molecule type" value="Genomic_DNA"/>
</dbReference>
<keyword evidence="8 14" id="KW-0479">Metal-binding</keyword>
<evidence type="ECO:0000256" key="3">
    <source>
        <dbReference type="ARBA" id="ARBA00007812"/>
    </source>
</evidence>
<dbReference type="Proteomes" id="UP000199021">
    <property type="component" value="Unassembled WGS sequence"/>
</dbReference>
<proteinExistence type="inferred from homology"/>
<dbReference type="InterPro" id="IPR012846">
    <property type="entry name" value="Acetolactate_synth_lsu"/>
</dbReference>
<dbReference type="SUPFAM" id="SSF52518">
    <property type="entry name" value="Thiamin diphosphate-binding fold (THDP-binding)"/>
    <property type="match status" value="2"/>
</dbReference>
<evidence type="ECO:0000256" key="9">
    <source>
        <dbReference type="ARBA" id="ARBA00022827"/>
    </source>
</evidence>
<evidence type="ECO:0000256" key="6">
    <source>
        <dbReference type="ARBA" id="ARBA00022630"/>
    </source>
</evidence>
<dbReference type="EC" id="2.2.1.6" evidence="4 14"/>
<evidence type="ECO:0000256" key="4">
    <source>
        <dbReference type="ARBA" id="ARBA00013145"/>
    </source>
</evidence>
<dbReference type="FunCoup" id="A0A1H9HMS3">
    <property type="interactions" value="492"/>
</dbReference>
<dbReference type="Gene3D" id="3.40.50.1220">
    <property type="entry name" value="TPP-binding domain"/>
    <property type="match status" value="1"/>
</dbReference>
<dbReference type="GO" id="GO:0009097">
    <property type="term" value="P:isoleucine biosynthetic process"/>
    <property type="evidence" value="ECO:0007669"/>
    <property type="project" value="UniProtKB-UniPathway"/>
</dbReference>
<keyword evidence="9" id="KW-0274">FAD</keyword>
<dbReference type="InterPro" id="IPR029061">
    <property type="entry name" value="THDP-binding"/>
</dbReference>
<dbReference type="CDD" id="cd02015">
    <property type="entry name" value="TPP_AHAS"/>
    <property type="match status" value="1"/>
</dbReference>
<evidence type="ECO:0000256" key="7">
    <source>
        <dbReference type="ARBA" id="ARBA00022679"/>
    </source>
</evidence>
<evidence type="ECO:0000313" key="19">
    <source>
        <dbReference type="Proteomes" id="UP000199021"/>
    </source>
</evidence>
<dbReference type="PROSITE" id="PS00187">
    <property type="entry name" value="TPP_ENZYMES"/>
    <property type="match status" value="1"/>
</dbReference>
<dbReference type="SUPFAM" id="SSF52467">
    <property type="entry name" value="DHS-like NAD/FAD-binding domain"/>
    <property type="match status" value="1"/>
</dbReference>
<comment type="cofactor">
    <cofactor evidence="14">
        <name>Mg(2+)</name>
        <dbReference type="ChEBI" id="CHEBI:18420"/>
    </cofactor>
    <text evidence="14">Binds 1 Mg(2+) ion per subunit.</text>
</comment>
<organism evidence="18 19">
    <name type="scientific">Neolewinella agarilytica</name>
    <dbReference type="NCBI Taxonomy" id="478744"/>
    <lineage>
        <taxon>Bacteria</taxon>
        <taxon>Pseudomonadati</taxon>
        <taxon>Bacteroidota</taxon>
        <taxon>Saprospiria</taxon>
        <taxon>Saprospirales</taxon>
        <taxon>Lewinellaceae</taxon>
        <taxon>Neolewinella</taxon>
    </lineage>
</organism>
<dbReference type="InterPro" id="IPR045229">
    <property type="entry name" value="TPP_enz"/>
</dbReference>
<dbReference type="InterPro" id="IPR011766">
    <property type="entry name" value="TPP_enzyme_TPP-bd"/>
</dbReference>
<evidence type="ECO:0000256" key="1">
    <source>
        <dbReference type="ARBA" id="ARBA00004974"/>
    </source>
</evidence>
<evidence type="ECO:0000256" key="2">
    <source>
        <dbReference type="ARBA" id="ARBA00005025"/>
    </source>
</evidence>
<dbReference type="GO" id="GO:0005948">
    <property type="term" value="C:acetolactate synthase complex"/>
    <property type="evidence" value="ECO:0007669"/>
    <property type="project" value="UniProtKB-ARBA"/>
</dbReference>
<evidence type="ECO:0000256" key="10">
    <source>
        <dbReference type="ARBA" id="ARBA00022842"/>
    </source>
</evidence>
<dbReference type="GO" id="GO:0009099">
    <property type="term" value="P:L-valine biosynthetic process"/>
    <property type="evidence" value="ECO:0007669"/>
    <property type="project" value="UniProtKB-UniPathway"/>
</dbReference>
<dbReference type="InParanoid" id="A0A1H9HMS3"/>
<sequence>MNTTATKPSSNGKAPAPNLIRGAEAVLRCLINEGVDTIFGYPGGAIMPVYDSLIDFEDKLTHILPRHEQGAIHAAEGYARIKRQTGVCMATSGPGATNLLTGLCDAQLDSLPLVAITGQVHGHLLGSDAFQEVDVINCTIPVTKWNYQITDPKDIAWVFKKAFYIANSGRPGPVLIDITKDAQLAMVDFVYPRDQEIRSYIPYNKVRKSQLVAAAELINGAKQPMILAGHGIHIAHAQEIFRDFVDKTGIPVGATCHGLSALPDDHPLFMGMLGMHGNYGPNFLQNDADVVVAIGMRFDDRVTGKLSTYLPDSKVVHIEVDPAELNKNVKADAPVLGDAKEALEKLLPLVEKKSYPEWVGRFNECTRIEKKRVIDEAITPTADGQIRMGQVIREVSNQTDGQAIVATDVGQHQMMAARYYQYKGHDQWVSSGGAGTMGYGLPAAFGAKYADPERETIAFIGDGGFQMTLQELGLCAQWNVGVKIVLLDNNFLGMVRQWQELFHEKRYSSVELVNPDFVTIAKGFGVPGRSINNPADVKEAIAEMLAHKGPYLLHVTTVKEDNVFPMVPSGKAVSEVILGPEDIK</sequence>
<dbReference type="Gene3D" id="3.40.50.970">
    <property type="match status" value="2"/>
</dbReference>
<gene>
    <name evidence="18" type="ORF">SAMN05444359_11315</name>
</gene>
<dbReference type="InterPro" id="IPR000399">
    <property type="entry name" value="TPP-bd_CS"/>
</dbReference>
<dbReference type="FunFam" id="3.40.50.970:FF:000007">
    <property type="entry name" value="Acetolactate synthase"/>
    <property type="match status" value="1"/>
</dbReference>
<keyword evidence="19" id="KW-1185">Reference proteome</keyword>
<feature type="domain" description="Thiamine pyrophosphate enzyme N-terminal TPP-binding" evidence="17">
    <location>
        <begin position="21"/>
        <end position="135"/>
    </location>
</feature>
<dbReference type="InterPro" id="IPR012001">
    <property type="entry name" value="Thiamin_PyroP_enz_TPP-bd_dom"/>
</dbReference>
<evidence type="ECO:0000256" key="8">
    <source>
        <dbReference type="ARBA" id="ARBA00022723"/>
    </source>
</evidence>
<dbReference type="UniPathway" id="UPA00049">
    <property type="reaction ID" value="UER00059"/>
</dbReference>
<evidence type="ECO:0000256" key="13">
    <source>
        <dbReference type="ARBA" id="ARBA00048670"/>
    </source>
</evidence>
<keyword evidence="6" id="KW-0285">Flavoprotein</keyword>
<keyword evidence="11 14" id="KW-0786">Thiamine pyrophosphate</keyword>
<dbReference type="FunFam" id="3.40.50.970:FF:000016">
    <property type="entry name" value="Acetolactate synthase"/>
    <property type="match status" value="1"/>
</dbReference>
<comment type="catalytic activity">
    <reaction evidence="13 14">
        <text>2 pyruvate + H(+) = (2S)-2-acetolactate + CO2</text>
        <dbReference type="Rhea" id="RHEA:25249"/>
        <dbReference type="ChEBI" id="CHEBI:15361"/>
        <dbReference type="ChEBI" id="CHEBI:15378"/>
        <dbReference type="ChEBI" id="CHEBI:16526"/>
        <dbReference type="ChEBI" id="CHEBI:58476"/>
        <dbReference type="EC" id="2.2.1.6"/>
    </reaction>
</comment>
<dbReference type="GO" id="GO:0000287">
    <property type="term" value="F:magnesium ion binding"/>
    <property type="evidence" value="ECO:0007669"/>
    <property type="project" value="UniProtKB-UniRule"/>
</dbReference>